<gene>
    <name evidence="2" type="ORF">AELL_2280</name>
    <name evidence="3" type="ORF">CP962_10380</name>
</gene>
<organism evidence="3 5">
    <name type="scientific">Arcobacter ellisii</name>
    <dbReference type="NCBI Taxonomy" id="913109"/>
    <lineage>
        <taxon>Bacteria</taxon>
        <taxon>Pseudomonadati</taxon>
        <taxon>Campylobacterota</taxon>
        <taxon>Epsilonproteobacteria</taxon>
        <taxon>Campylobacterales</taxon>
        <taxon>Arcobacteraceae</taxon>
        <taxon>Arcobacter</taxon>
    </lineage>
</organism>
<dbReference type="SUPFAM" id="SSF53098">
    <property type="entry name" value="Ribonuclease H-like"/>
    <property type="match status" value="1"/>
</dbReference>
<dbReference type="Proteomes" id="UP000290588">
    <property type="component" value="Unassembled WGS sequence"/>
</dbReference>
<dbReference type="InterPro" id="IPR036397">
    <property type="entry name" value="RNaseH_sf"/>
</dbReference>
<feature type="compositionally biased region" description="Polar residues" evidence="1">
    <location>
        <begin position="149"/>
        <end position="159"/>
    </location>
</feature>
<protein>
    <submittedName>
        <fullName evidence="3">Uncharacterized protein</fullName>
    </submittedName>
</protein>
<dbReference type="RefSeq" id="WP_118918066.1">
    <property type="nucleotide sequence ID" value="NZ_CP032097.1"/>
</dbReference>
<dbReference type="GO" id="GO:0003676">
    <property type="term" value="F:nucleic acid binding"/>
    <property type="evidence" value="ECO:0007669"/>
    <property type="project" value="InterPro"/>
</dbReference>
<keyword evidence="4" id="KW-1185">Reference proteome</keyword>
<dbReference type="InterPro" id="IPR012337">
    <property type="entry name" value="RNaseH-like_sf"/>
</dbReference>
<reference evidence="2 4" key="2">
    <citation type="submission" date="2018-08" db="EMBL/GenBank/DDBJ databases">
        <title>Complete genome of the Arcobacter ellisii type strain LMG 26155.</title>
        <authorList>
            <person name="Miller W.G."/>
            <person name="Yee E."/>
            <person name="Bono J.L."/>
        </authorList>
    </citation>
    <scope>NUCLEOTIDE SEQUENCE [LARGE SCALE GENOMIC DNA]</scope>
    <source>
        <strain evidence="2 4">LMG 26155</strain>
    </source>
</reference>
<dbReference type="Proteomes" id="UP000262582">
    <property type="component" value="Chromosome"/>
</dbReference>
<evidence type="ECO:0000313" key="4">
    <source>
        <dbReference type="Proteomes" id="UP000262582"/>
    </source>
</evidence>
<dbReference type="AlphaFoldDB" id="A0A347UAM8"/>
<dbReference type="EMBL" id="NXIG01000010">
    <property type="protein sequence ID" value="RXI29764.1"/>
    <property type="molecule type" value="Genomic_DNA"/>
</dbReference>
<dbReference type="KEGG" id="aell:AELL_2280"/>
<name>A0A347UAM8_9BACT</name>
<evidence type="ECO:0000313" key="3">
    <source>
        <dbReference type="EMBL" id="RXI29764.1"/>
    </source>
</evidence>
<evidence type="ECO:0000256" key="1">
    <source>
        <dbReference type="SAM" id="MobiDB-lite"/>
    </source>
</evidence>
<dbReference type="Gene3D" id="3.30.420.10">
    <property type="entry name" value="Ribonuclease H-like superfamily/Ribonuclease H"/>
    <property type="match status" value="1"/>
</dbReference>
<evidence type="ECO:0000313" key="2">
    <source>
        <dbReference type="EMBL" id="AXX95906.1"/>
    </source>
</evidence>
<accession>A0A347UAM8</accession>
<evidence type="ECO:0000313" key="5">
    <source>
        <dbReference type="Proteomes" id="UP000290588"/>
    </source>
</evidence>
<dbReference type="EMBL" id="CP032097">
    <property type="protein sequence ID" value="AXX95906.1"/>
    <property type="molecule type" value="Genomic_DNA"/>
</dbReference>
<sequence>MAQEKRRIVYVDAGQNENKEFQIALFDPDINLTSIVKLINIDNNHIAEKYAVINAITYIKSKALKKTIILCDNEQAVRDGHIVNLCEKHKIKLSWIPREINIIADKVAKLTPTKKDDTFYTIDFIYDLIFPKKIEETQPKKVETETVKNNKTPQKPTKA</sequence>
<feature type="region of interest" description="Disordered" evidence="1">
    <location>
        <begin position="140"/>
        <end position="159"/>
    </location>
</feature>
<proteinExistence type="predicted"/>
<reference evidence="3 5" key="1">
    <citation type="submission" date="2017-09" db="EMBL/GenBank/DDBJ databases">
        <title>Genomics of the genus Arcobacter.</title>
        <authorList>
            <person name="Perez-Cataluna A."/>
            <person name="Figueras M.J."/>
            <person name="Salas-Masso N."/>
        </authorList>
    </citation>
    <scope>NUCLEOTIDE SEQUENCE [LARGE SCALE GENOMIC DNA]</scope>
    <source>
        <strain evidence="3 5">CECT 7837</strain>
    </source>
</reference>